<organism evidence="2 3">
    <name type="scientific">Natronococcus occultus SP4</name>
    <dbReference type="NCBI Taxonomy" id="694430"/>
    <lineage>
        <taxon>Archaea</taxon>
        <taxon>Methanobacteriati</taxon>
        <taxon>Methanobacteriota</taxon>
        <taxon>Stenosarchaea group</taxon>
        <taxon>Halobacteria</taxon>
        <taxon>Halobacteriales</taxon>
        <taxon>Natrialbaceae</taxon>
        <taxon>Natronococcus</taxon>
    </lineage>
</organism>
<dbReference type="GeneID" id="14404425"/>
<dbReference type="OrthoDB" id="293659at2157"/>
<feature type="transmembrane region" description="Helical" evidence="1">
    <location>
        <begin position="418"/>
        <end position="438"/>
    </location>
</feature>
<proteinExistence type="predicted"/>
<evidence type="ECO:0000256" key="1">
    <source>
        <dbReference type="SAM" id="Phobius"/>
    </source>
</evidence>
<accession>L0K1I4</accession>
<keyword evidence="1" id="KW-0472">Membrane</keyword>
<feature type="transmembrane region" description="Helical" evidence="1">
    <location>
        <begin position="475"/>
        <end position="494"/>
    </location>
</feature>
<feature type="transmembrane region" description="Helical" evidence="1">
    <location>
        <begin position="182"/>
        <end position="198"/>
    </location>
</feature>
<dbReference type="Proteomes" id="UP000010878">
    <property type="component" value="Chromosome"/>
</dbReference>
<feature type="transmembrane region" description="Helical" evidence="1">
    <location>
        <begin position="382"/>
        <end position="406"/>
    </location>
</feature>
<feature type="transmembrane region" description="Helical" evidence="1">
    <location>
        <begin position="317"/>
        <end position="338"/>
    </location>
</feature>
<feature type="transmembrane region" description="Helical" evidence="1">
    <location>
        <begin position="32"/>
        <end position="52"/>
    </location>
</feature>
<dbReference type="EMBL" id="CP003929">
    <property type="protein sequence ID" value="AGB38400.1"/>
    <property type="molecule type" value="Genomic_DNA"/>
</dbReference>
<evidence type="ECO:0000313" key="2">
    <source>
        <dbReference type="EMBL" id="AGB38400.1"/>
    </source>
</evidence>
<gene>
    <name evidence="2" type="ORF">Natoc_2638</name>
</gene>
<feature type="transmembrane region" description="Helical" evidence="1">
    <location>
        <begin position="58"/>
        <end position="77"/>
    </location>
</feature>
<protein>
    <recommendedName>
        <fullName evidence="4">ABC-2 type transport system permease protein</fullName>
    </recommendedName>
</protein>
<name>L0K1I4_9EURY</name>
<feature type="transmembrane region" description="Helical" evidence="1">
    <location>
        <begin position="139"/>
        <end position="161"/>
    </location>
</feature>
<dbReference type="RefSeq" id="WP_015321840.1">
    <property type="nucleotide sequence ID" value="NC_019974.1"/>
</dbReference>
<reference evidence="2 3" key="1">
    <citation type="submission" date="2012-11" db="EMBL/GenBank/DDBJ databases">
        <title>FINISHED of Natronococcus occultus SP4, DSM 3396.</title>
        <authorList>
            <consortium name="DOE Joint Genome Institute"/>
            <person name="Eisen J."/>
            <person name="Huntemann M."/>
            <person name="Wei C.-L."/>
            <person name="Han J."/>
            <person name="Detter J.C."/>
            <person name="Han C."/>
            <person name="Tapia R."/>
            <person name="Chen A."/>
            <person name="Kyrpides N."/>
            <person name="Mavromatis K."/>
            <person name="Markowitz V."/>
            <person name="Szeto E."/>
            <person name="Ivanova N."/>
            <person name="Mikhailova N."/>
            <person name="Ovchinnikova G."/>
            <person name="Pagani I."/>
            <person name="Pati A."/>
            <person name="Goodwin L."/>
            <person name="Nordberg H.P."/>
            <person name="Cantor M.N."/>
            <person name="Hua S.X."/>
            <person name="Woyke T."/>
            <person name="Eisen J."/>
            <person name="Klenk H.-P."/>
            <person name="Klenk H.-P."/>
        </authorList>
    </citation>
    <scope>NUCLEOTIDE SEQUENCE [LARGE SCALE GENOMIC DNA]</scope>
    <source>
        <strain evidence="2 3">SP4</strain>
    </source>
</reference>
<dbReference type="KEGG" id="nou:Natoc_2638"/>
<keyword evidence="1" id="KW-0812">Transmembrane</keyword>
<feature type="transmembrane region" description="Helical" evidence="1">
    <location>
        <begin position="108"/>
        <end position="133"/>
    </location>
</feature>
<evidence type="ECO:0008006" key="4">
    <source>
        <dbReference type="Google" id="ProtNLM"/>
    </source>
</evidence>
<sequence>MARDRLDGGVRIARTEWRRHRREFGGSRGRRVAAALGYCAVAVALGALATAVGRDLATGTPLALSLAAAVAFAWIVARSASLTGSRFEQLAPDALLTAVPVRTAAMGLLVFVAARVGAVLAVPTVGVAVGLALGARTPLVALTAIIAIGALAALAVGVGVASRLGSALVGRRLSRGGLYRDLLVVFGWLPLVALWLLLQELSVSLETLSVWFEWLPLAALADLAVLGAGGDVEPLRAVVTVAGVAVTVPLLAGLTTAFARRLWVTEPADSTDASRSGSHSLLDDGRLEALLGDRVSRPTVTVARQLLLAERRTPRGLLNAGYALAFVGLVGLPLFGVLLGAPGFLLVVFALGVAPGIVFGSEPIGRNYRVLPLLLTAVHGRAFVGGHVLASLVLGVPLVAIVVVPLGIASAATLAETVALVATGVALCCCTATALLAFELTVDREDLAPVPAFFSSVPAYAEEGWSAFVGLAKTFAVVSLVFLPAALGNATAVYERVAELGLPVTAVRLGALGVTCVLALGVSRVAARVAVRRYRDYHLN</sequence>
<feature type="transmembrane region" description="Helical" evidence="1">
    <location>
        <begin position="344"/>
        <end position="361"/>
    </location>
</feature>
<keyword evidence="3" id="KW-1185">Reference proteome</keyword>
<evidence type="ECO:0000313" key="3">
    <source>
        <dbReference type="Proteomes" id="UP000010878"/>
    </source>
</evidence>
<dbReference type="HOGENOM" id="CLU_034820_0_0_2"/>
<feature type="transmembrane region" description="Helical" evidence="1">
    <location>
        <begin position="237"/>
        <end position="259"/>
    </location>
</feature>
<feature type="transmembrane region" description="Helical" evidence="1">
    <location>
        <begin position="506"/>
        <end position="527"/>
    </location>
</feature>
<dbReference type="STRING" id="694430.Natoc_2638"/>
<dbReference type="eggNOG" id="arCOG06311">
    <property type="taxonomic scope" value="Archaea"/>
</dbReference>
<keyword evidence="1" id="KW-1133">Transmembrane helix</keyword>
<dbReference type="AlphaFoldDB" id="L0K1I4"/>